<comment type="caution">
    <text evidence="2">The sequence shown here is derived from an EMBL/GenBank/DDBJ whole genome shotgun (WGS) entry which is preliminary data.</text>
</comment>
<accession>A0A556SWJ5</accession>
<evidence type="ECO:0000313" key="3">
    <source>
        <dbReference type="Proteomes" id="UP000319483"/>
    </source>
</evidence>
<organism evidence="2 3">
    <name type="scientific">Gilliamella apicola</name>
    <dbReference type="NCBI Taxonomy" id="1196095"/>
    <lineage>
        <taxon>Bacteria</taxon>
        <taxon>Pseudomonadati</taxon>
        <taxon>Pseudomonadota</taxon>
        <taxon>Gammaproteobacteria</taxon>
        <taxon>Orbales</taxon>
        <taxon>Orbaceae</taxon>
        <taxon>Gilliamella</taxon>
    </lineage>
</organism>
<protein>
    <submittedName>
        <fullName evidence="2">HD domain-containing protein</fullName>
    </submittedName>
</protein>
<proteinExistence type="predicted"/>
<name>A0A556SWJ5_9GAMM</name>
<reference evidence="2 3" key="1">
    <citation type="submission" date="2019-07" db="EMBL/GenBank/DDBJ databases">
        <title>Gilliamella genomes.</title>
        <authorList>
            <person name="Zheng H."/>
        </authorList>
    </citation>
    <scope>NUCLEOTIDE SEQUENCE [LARGE SCALE GENOMIC DNA]</scope>
    <source>
        <strain evidence="2 3">W8127</strain>
    </source>
</reference>
<dbReference type="PANTHER" id="PTHR33594">
    <property type="entry name" value="SUPERFAMILY HYDROLASE, PUTATIVE (AFU_ORTHOLOGUE AFUA_1G03035)-RELATED"/>
    <property type="match status" value="1"/>
</dbReference>
<dbReference type="InterPro" id="IPR006674">
    <property type="entry name" value="HD_domain"/>
</dbReference>
<dbReference type="Pfam" id="PF01966">
    <property type="entry name" value="HD"/>
    <property type="match status" value="1"/>
</dbReference>
<dbReference type="Proteomes" id="UP000319483">
    <property type="component" value="Unassembled WGS sequence"/>
</dbReference>
<evidence type="ECO:0000313" key="2">
    <source>
        <dbReference type="EMBL" id="TSK05522.1"/>
    </source>
</evidence>
<dbReference type="AlphaFoldDB" id="A0A556SWJ5"/>
<sequence>MSTDQPIELTQEQYQIIEKIRIYVKQKLANDFSGHDMAHIERVVGLAKKILPYEPKANAFIVILSAYLHDVIDEKVINDVNQATNELYNYLNSLNILSDDIKMIFDIIENMSYRKNLTGKKTLSLEGKIVQDADRLDAIGAIGIGRTFYYGGNKHNIMHDPTILPRTVINEENYKLPNTVINHFYEKLFLLKDMMNTEKAKKLAISRHNLLVEFVKQFENEWQGKD</sequence>
<evidence type="ECO:0000259" key="1">
    <source>
        <dbReference type="SMART" id="SM00471"/>
    </source>
</evidence>
<dbReference type="Gene3D" id="1.20.58.1910">
    <property type="match status" value="1"/>
</dbReference>
<dbReference type="CDD" id="cd00077">
    <property type="entry name" value="HDc"/>
    <property type="match status" value="1"/>
</dbReference>
<dbReference type="InterPro" id="IPR003607">
    <property type="entry name" value="HD/PDEase_dom"/>
</dbReference>
<dbReference type="RefSeq" id="WP_144091291.1">
    <property type="nucleotide sequence ID" value="NZ_VMHM01000002.1"/>
</dbReference>
<feature type="domain" description="HD/PDEase" evidence="1">
    <location>
        <begin position="32"/>
        <end position="148"/>
    </location>
</feature>
<dbReference type="SMART" id="SM00471">
    <property type="entry name" value="HDc"/>
    <property type="match status" value="1"/>
</dbReference>
<dbReference type="Gene3D" id="1.10.472.50">
    <property type="entry name" value="HD-domain/PDEase-like"/>
    <property type="match status" value="1"/>
</dbReference>
<dbReference type="EMBL" id="VMHM01000002">
    <property type="protein sequence ID" value="TSK05522.1"/>
    <property type="molecule type" value="Genomic_DNA"/>
</dbReference>
<dbReference type="SUPFAM" id="SSF109604">
    <property type="entry name" value="HD-domain/PDEase-like"/>
    <property type="match status" value="1"/>
</dbReference>
<dbReference type="PANTHER" id="PTHR33594:SF1">
    <property type="entry name" value="HD_PDEASE DOMAIN-CONTAINING PROTEIN"/>
    <property type="match status" value="1"/>
</dbReference>
<gene>
    <name evidence="2" type="ORF">FPQ15_01605</name>
</gene>